<organism evidence="2 3">
    <name type="scientific">Legionella lytica</name>
    <dbReference type="NCBI Taxonomy" id="96232"/>
    <lineage>
        <taxon>Bacteria</taxon>
        <taxon>Pseudomonadati</taxon>
        <taxon>Pseudomonadota</taxon>
        <taxon>Gammaproteobacteria</taxon>
        <taxon>Legionellales</taxon>
        <taxon>Legionellaceae</taxon>
        <taxon>Legionella</taxon>
    </lineage>
</organism>
<comment type="caution">
    <text evidence="2">The sequence shown here is derived from an EMBL/GenBank/DDBJ whole genome shotgun (WGS) entry which is preliminary data.</text>
</comment>
<gene>
    <name evidence="2" type="ORF">ACD661_06770</name>
</gene>
<protein>
    <submittedName>
        <fullName evidence="2">Type IV secretion protein Dot</fullName>
    </submittedName>
</protein>
<sequence length="276" mass="30206">MNYHDEFTTLTKSGILPDSNYLSPQRFTTHFSNSGEFWGSLALTAGLPIMNALATCYYTARAVWAAMRAVGNLLILKPRYTAEALNDVASNITLSICIGVMAPIHALTNSVTVLTRLIASWFVGEEPREDLSQRGLVEKFSKEINKHTTTLPSSAYFKSTRFFAPYNDAVELISQGFAPLGIGFQSGFYSLAQAAEAVTNAINLLTNIAICKPRHALQDVRNLGVHFSLAVGLAVMTPINALVESLSFFSRLLSTWVHACGDDDQQENNHQAKALN</sequence>
<keyword evidence="1" id="KW-0472">Membrane</keyword>
<feature type="transmembrane region" description="Helical" evidence="1">
    <location>
        <begin position="37"/>
        <end position="58"/>
    </location>
</feature>
<keyword evidence="1" id="KW-0812">Transmembrane</keyword>
<dbReference type="Proteomes" id="UP001615550">
    <property type="component" value="Unassembled WGS sequence"/>
</dbReference>
<evidence type="ECO:0000256" key="1">
    <source>
        <dbReference type="SAM" id="Phobius"/>
    </source>
</evidence>
<reference evidence="2 3" key="1">
    <citation type="submission" date="2024-08" db="EMBL/GenBank/DDBJ databases">
        <title>Draft Genome Sequence of Legionella lytica strain DSB2004, Isolated From a Fire Sprinkler System.</title>
        <authorList>
            <person name="Everhart A.D."/>
            <person name="Kidane D.T."/>
            <person name="Farone A.L."/>
            <person name="Farone M.B."/>
        </authorList>
    </citation>
    <scope>NUCLEOTIDE SEQUENCE [LARGE SCALE GENOMIC DNA]</scope>
    <source>
        <strain evidence="2 3">DSB2004</strain>
    </source>
</reference>
<evidence type="ECO:0000313" key="3">
    <source>
        <dbReference type="Proteomes" id="UP001615550"/>
    </source>
</evidence>
<proteinExistence type="predicted"/>
<dbReference type="EMBL" id="JBGORX010000001">
    <property type="protein sequence ID" value="MFJ1268253.1"/>
    <property type="molecule type" value="Genomic_DNA"/>
</dbReference>
<accession>A0ABW8D6D3</accession>
<name>A0ABW8D6D3_9GAMM</name>
<dbReference type="RefSeq" id="WP_400187066.1">
    <property type="nucleotide sequence ID" value="NZ_JBGORX010000001.1"/>
</dbReference>
<keyword evidence="3" id="KW-1185">Reference proteome</keyword>
<keyword evidence="1" id="KW-1133">Transmembrane helix</keyword>
<evidence type="ECO:0000313" key="2">
    <source>
        <dbReference type="EMBL" id="MFJ1268253.1"/>
    </source>
</evidence>